<protein>
    <submittedName>
        <fullName evidence="1">Uncharacterized protein</fullName>
    </submittedName>
</protein>
<proteinExistence type="predicted"/>
<dbReference type="EMBL" id="BLXT01003725">
    <property type="protein sequence ID" value="GFO03453.1"/>
    <property type="molecule type" value="Genomic_DNA"/>
</dbReference>
<keyword evidence="2" id="KW-1185">Reference proteome</keyword>
<evidence type="ECO:0000313" key="2">
    <source>
        <dbReference type="Proteomes" id="UP000735302"/>
    </source>
</evidence>
<sequence>MDLQSVLTCPKTQANALYYKTKLTVHNTCMTYFNLKSKQACKFVFYETNTDLSSFMFAFLHHQHFKRQLELFPEITKVIIWSDGCGYQNN</sequence>
<gene>
    <name evidence="1" type="ORF">PoB_002995800</name>
</gene>
<dbReference type="Proteomes" id="UP000735302">
    <property type="component" value="Unassembled WGS sequence"/>
</dbReference>
<accession>A0AAV4A9M4</accession>
<evidence type="ECO:0000313" key="1">
    <source>
        <dbReference type="EMBL" id="GFO03453.1"/>
    </source>
</evidence>
<reference evidence="1 2" key="1">
    <citation type="journal article" date="2021" name="Elife">
        <title>Chloroplast acquisition without the gene transfer in kleptoplastic sea slugs, Plakobranchus ocellatus.</title>
        <authorList>
            <person name="Maeda T."/>
            <person name="Takahashi S."/>
            <person name="Yoshida T."/>
            <person name="Shimamura S."/>
            <person name="Takaki Y."/>
            <person name="Nagai Y."/>
            <person name="Toyoda A."/>
            <person name="Suzuki Y."/>
            <person name="Arimoto A."/>
            <person name="Ishii H."/>
            <person name="Satoh N."/>
            <person name="Nishiyama T."/>
            <person name="Hasebe M."/>
            <person name="Maruyama T."/>
            <person name="Minagawa J."/>
            <person name="Obokata J."/>
            <person name="Shigenobu S."/>
        </authorList>
    </citation>
    <scope>NUCLEOTIDE SEQUENCE [LARGE SCALE GENOMIC DNA]</scope>
</reference>
<name>A0AAV4A9M4_9GAST</name>
<organism evidence="1 2">
    <name type="scientific">Plakobranchus ocellatus</name>
    <dbReference type="NCBI Taxonomy" id="259542"/>
    <lineage>
        <taxon>Eukaryota</taxon>
        <taxon>Metazoa</taxon>
        <taxon>Spiralia</taxon>
        <taxon>Lophotrochozoa</taxon>
        <taxon>Mollusca</taxon>
        <taxon>Gastropoda</taxon>
        <taxon>Heterobranchia</taxon>
        <taxon>Euthyneura</taxon>
        <taxon>Panpulmonata</taxon>
        <taxon>Sacoglossa</taxon>
        <taxon>Placobranchoidea</taxon>
        <taxon>Plakobranchidae</taxon>
        <taxon>Plakobranchus</taxon>
    </lineage>
</organism>
<dbReference type="AlphaFoldDB" id="A0AAV4A9M4"/>
<comment type="caution">
    <text evidence="1">The sequence shown here is derived from an EMBL/GenBank/DDBJ whole genome shotgun (WGS) entry which is preliminary data.</text>
</comment>